<comment type="caution">
    <text evidence="1">The sequence shown here is derived from an EMBL/GenBank/DDBJ whole genome shotgun (WGS) entry which is preliminary data.</text>
</comment>
<proteinExistence type="predicted"/>
<sequence>MPVTRLTLICHARTVAQKLARFPMDEPLEMDWQAVKGSRSGCFKRAPQLLGGPETRIRQTAELFGSDLQIVPALGDYDVGRWRGQRIDDLQKTEPEALHTWLGDPASAPHGGESVTQLCLRVGDWLDALCTTPGHFVAITHPFVIRAALMKVMQCGPEAFNLIDVEPLSATELRFNGRWRLRLLDTTAHSEVKHP</sequence>
<name>A0A423H787_9PSED</name>
<gene>
    <name evidence="1" type="ORF">BK659_12500</name>
</gene>
<accession>A0A423H787</accession>
<dbReference type="SUPFAM" id="SSF53254">
    <property type="entry name" value="Phosphoglycerate mutase-like"/>
    <property type="match status" value="1"/>
</dbReference>
<dbReference type="AlphaFoldDB" id="A0A423H787"/>
<dbReference type="Gene3D" id="3.40.50.1240">
    <property type="entry name" value="Phosphoglycerate mutase-like"/>
    <property type="match status" value="1"/>
</dbReference>
<reference evidence="1 2" key="1">
    <citation type="submission" date="2016-10" db="EMBL/GenBank/DDBJ databases">
        <title>Comparative genome analysis of multiple Pseudomonas spp. focuses on biocontrol and plant growth promoting traits.</title>
        <authorList>
            <person name="Tao X.-Y."/>
            <person name="Taylor C.G."/>
        </authorList>
    </citation>
    <scope>NUCLEOTIDE SEQUENCE [LARGE SCALE GENOMIC DNA]</scope>
    <source>
        <strain evidence="1 2">48H11</strain>
    </source>
</reference>
<dbReference type="OrthoDB" id="7502553at2"/>
<evidence type="ECO:0000313" key="2">
    <source>
        <dbReference type="Proteomes" id="UP000286071"/>
    </source>
</evidence>
<dbReference type="InterPro" id="IPR029033">
    <property type="entry name" value="His_PPase_superfam"/>
</dbReference>
<protein>
    <submittedName>
        <fullName evidence="1">Phosphoglycerate mutase</fullName>
    </submittedName>
</protein>
<evidence type="ECO:0000313" key="1">
    <source>
        <dbReference type="EMBL" id="RON09055.1"/>
    </source>
</evidence>
<dbReference type="EMBL" id="MOBJ01000008">
    <property type="protein sequence ID" value="RON09055.1"/>
    <property type="molecule type" value="Genomic_DNA"/>
</dbReference>
<dbReference type="Pfam" id="PF00300">
    <property type="entry name" value="His_Phos_1"/>
    <property type="match status" value="1"/>
</dbReference>
<dbReference type="InterPro" id="IPR013078">
    <property type="entry name" value="His_Pase_superF_clade-1"/>
</dbReference>
<dbReference type="RefSeq" id="WP_123425451.1">
    <property type="nucleotide sequence ID" value="NZ_MOBJ01000008.1"/>
</dbReference>
<organism evidence="1 2">
    <name type="scientific">Pseudomonas brassicacearum</name>
    <dbReference type="NCBI Taxonomy" id="930166"/>
    <lineage>
        <taxon>Bacteria</taxon>
        <taxon>Pseudomonadati</taxon>
        <taxon>Pseudomonadota</taxon>
        <taxon>Gammaproteobacteria</taxon>
        <taxon>Pseudomonadales</taxon>
        <taxon>Pseudomonadaceae</taxon>
        <taxon>Pseudomonas</taxon>
    </lineage>
</organism>
<dbReference type="Proteomes" id="UP000286071">
    <property type="component" value="Unassembled WGS sequence"/>
</dbReference>